<protein>
    <recommendedName>
        <fullName evidence="3">EfeO-type cupredoxin-like domain-containing protein</fullName>
    </recommendedName>
</protein>
<dbReference type="InterPro" id="IPR028096">
    <property type="entry name" value="EfeO_Cupredoxin"/>
</dbReference>
<evidence type="ECO:0000256" key="2">
    <source>
        <dbReference type="ARBA" id="ARBA00023008"/>
    </source>
</evidence>
<keyword evidence="5" id="KW-1185">Reference proteome</keyword>
<dbReference type="InterPro" id="IPR008972">
    <property type="entry name" value="Cupredoxin"/>
</dbReference>
<dbReference type="Pfam" id="PF13473">
    <property type="entry name" value="Cupredoxin_1"/>
    <property type="match status" value="1"/>
</dbReference>
<dbReference type="Gene3D" id="2.60.40.420">
    <property type="entry name" value="Cupredoxins - blue copper proteins"/>
    <property type="match status" value="1"/>
</dbReference>
<feature type="domain" description="EfeO-type cupredoxin-like" evidence="3">
    <location>
        <begin position="73"/>
        <end position="172"/>
    </location>
</feature>
<dbReference type="EMBL" id="PGTO01000002">
    <property type="protein sequence ID" value="RAU23346.1"/>
    <property type="molecule type" value="Genomic_DNA"/>
</dbReference>
<dbReference type="PANTHER" id="PTHR38439:SF3">
    <property type="entry name" value="COPPER-RESISTANT CUPROPROTEIN COPI"/>
    <property type="match status" value="1"/>
</dbReference>
<comment type="caution">
    <text evidence="4">The sequence shown here is derived from an EMBL/GenBank/DDBJ whole genome shotgun (WGS) entry which is preliminary data.</text>
</comment>
<dbReference type="InterPro" id="IPR050845">
    <property type="entry name" value="Cu-binding_ET"/>
</dbReference>
<accession>A0A364P230</accession>
<dbReference type="PANTHER" id="PTHR38439">
    <property type="entry name" value="AURACYANIN-B"/>
    <property type="match status" value="1"/>
</dbReference>
<dbReference type="AlphaFoldDB" id="A0A364P230"/>
<proteinExistence type="predicted"/>
<keyword evidence="1" id="KW-0479">Metal-binding</keyword>
<gene>
    <name evidence="4" type="ORF">CU669_04225</name>
</gene>
<reference evidence="4 5" key="1">
    <citation type="submission" date="2017-11" db="EMBL/GenBank/DDBJ databases">
        <title>Draft genome sequence of magnetotactic bacterium Magnetospirillum kuznetsovii LBB-42.</title>
        <authorList>
            <person name="Grouzdev D.S."/>
            <person name="Rysina M.S."/>
            <person name="Baslerov R.V."/>
            <person name="Koziaeva V."/>
        </authorList>
    </citation>
    <scope>NUCLEOTIDE SEQUENCE [LARGE SCALE GENOMIC DNA]</scope>
    <source>
        <strain evidence="4 5">LBB-42</strain>
    </source>
</reference>
<dbReference type="SUPFAM" id="SSF49503">
    <property type="entry name" value="Cupredoxins"/>
    <property type="match status" value="1"/>
</dbReference>
<dbReference type="GO" id="GO:0046872">
    <property type="term" value="F:metal ion binding"/>
    <property type="evidence" value="ECO:0007669"/>
    <property type="project" value="UniProtKB-KW"/>
</dbReference>
<evidence type="ECO:0000313" key="5">
    <source>
        <dbReference type="Proteomes" id="UP000251075"/>
    </source>
</evidence>
<keyword evidence="2" id="KW-0186">Copper</keyword>
<sequence length="185" mass="20540">MDPGRLHRFPRLPLRRLRDGPHGLEPRRLDMRRFLLALPFALAACAGSDVISPTLPPNYLSDAPRILAATDWSNPDSVTVTMTNFEFSPSELNLRRDRAVRLVFVNPSTKDHTVVSDQFFREVATRQVVGPNGATAAPWLSKLVVPSGETKEIWLVPARYGAYHFQCDVTGHSALGMNGIINVIP</sequence>
<evidence type="ECO:0000313" key="4">
    <source>
        <dbReference type="EMBL" id="RAU23346.1"/>
    </source>
</evidence>
<organism evidence="4 5">
    <name type="scientific">Paramagnetospirillum kuznetsovii</name>
    <dbReference type="NCBI Taxonomy" id="2053833"/>
    <lineage>
        <taxon>Bacteria</taxon>
        <taxon>Pseudomonadati</taxon>
        <taxon>Pseudomonadota</taxon>
        <taxon>Alphaproteobacteria</taxon>
        <taxon>Rhodospirillales</taxon>
        <taxon>Magnetospirillaceae</taxon>
        <taxon>Paramagnetospirillum</taxon>
    </lineage>
</organism>
<evidence type="ECO:0000256" key="1">
    <source>
        <dbReference type="ARBA" id="ARBA00022723"/>
    </source>
</evidence>
<name>A0A364P230_9PROT</name>
<dbReference type="CDD" id="cd00920">
    <property type="entry name" value="Cupredoxin"/>
    <property type="match status" value="1"/>
</dbReference>
<dbReference type="OrthoDB" id="9816061at2"/>
<dbReference type="Proteomes" id="UP000251075">
    <property type="component" value="Unassembled WGS sequence"/>
</dbReference>
<evidence type="ECO:0000259" key="3">
    <source>
        <dbReference type="Pfam" id="PF13473"/>
    </source>
</evidence>